<dbReference type="GO" id="GO:0006298">
    <property type="term" value="P:mismatch repair"/>
    <property type="evidence" value="ECO:0007669"/>
    <property type="project" value="InterPro"/>
</dbReference>
<proteinExistence type="inferred from homology"/>
<dbReference type="Proteomes" id="UP000281726">
    <property type="component" value="Unassembled WGS sequence"/>
</dbReference>
<dbReference type="RefSeq" id="WP_120729133.1">
    <property type="nucleotide sequence ID" value="NZ_RBAK01000005.1"/>
</dbReference>
<keyword evidence="1" id="KW-0540">Nuclease</keyword>
<dbReference type="AlphaFoldDB" id="A0A3A9ZDK8"/>
<keyword evidence="4" id="KW-0378">Hydrolase</keyword>
<accession>A0A3A9ZDK8</accession>
<keyword evidence="8" id="KW-1185">Reference proteome</keyword>
<keyword evidence="3" id="KW-0227">DNA damage</keyword>
<evidence type="ECO:0000313" key="8">
    <source>
        <dbReference type="Proteomes" id="UP000281726"/>
    </source>
</evidence>
<dbReference type="Pfam" id="PF03852">
    <property type="entry name" value="Vsr"/>
    <property type="match status" value="1"/>
</dbReference>
<keyword evidence="2 7" id="KW-0255">Endonuclease</keyword>
<dbReference type="InterPro" id="IPR003006">
    <property type="entry name" value="Ig/MHC_CS"/>
</dbReference>
<dbReference type="InterPro" id="IPR004603">
    <property type="entry name" value="DNA_mismatch_endonuc_vsr"/>
</dbReference>
<dbReference type="CDD" id="cd00221">
    <property type="entry name" value="Vsr"/>
    <property type="match status" value="1"/>
</dbReference>
<sequence length="268" mass="30563">MATQWRDAPPIESAWRPLKGITASERAEEQDVAAGGREKRLLLAASGRSVLASIYLRLPPKSRRVYAYLRWPEGRKTRERYVCQVSHESREENLAEAWRRALSTGLDSPRQPKKVAQSWASSPAVRSVMRANRSRDTRPELALRSAVHALGLRYRVDRQPLAGLRRKADLVFAGPRVAVFVDGCFWHGCPEHYRPSTRNSEFWSSKVEGNRQRDAETDHRLTTAGWRVIRIWEHEDTQLAAERVAQAVLAIRSPDTATTDPETTPRHR</sequence>
<evidence type="ECO:0000256" key="2">
    <source>
        <dbReference type="ARBA" id="ARBA00022759"/>
    </source>
</evidence>
<dbReference type="InterPro" id="IPR011335">
    <property type="entry name" value="Restrct_endonuc-II-like"/>
</dbReference>
<dbReference type="PROSITE" id="PS00290">
    <property type="entry name" value="IG_MHC"/>
    <property type="match status" value="1"/>
</dbReference>
<evidence type="ECO:0000313" key="7">
    <source>
        <dbReference type="EMBL" id="RKN46353.1"/>
    </source>
</evidence>
<evidence type="ECO:0000256" key="6">
    <source>
        <dbReference type="ARBA" id="ARBA00029466"/>
    </source>
</evidence>
<keyword evidence="5" id="KW-0234">DNA repair</keyword>
<dbReference type="GO" id="GO:0004519">
    <property type="term" value="F:endonuclease activity"/>
    <property type="evidence" value="ECO:0007669"/>
    <property type="project" value="UniProtKB-KW"/>
</dbReference>
<gene>
    <name evidence="7" type="ORF">D7223_15705</name>
</gene>
<comment type="similarity">
    <text evidence="6">Belongs to the Vsr family.</text>
</comment>
<evidence type="ECO:0000256" key="1">
    <source>
        <dbReference type="ARBA" id="ARBA00022722"/>
    </source>
</evidence>
<dbReference type="OrthoDB" id="9801520at2"/>
<comment type="caution">
    <text evidence="7">The sequence shown here is derived from an EMBL/GenBank/DDBJ whole genome shotgun (WGS) entry which is preliminary data.</text>
</comment>
<dbReference type="EMBL" id="RBAK01000005">
    <property type="protein sequence ID" value="RKN46353.1"/>
    <property type="molecule type" value="Genomic_DNA"/>
</dbReference>
<evidence type="ECO:0000256" key="3">
    <source>
        <dbReference type="ARBA" id="ARBA00022763"/>
    </source>
</evidence>
<organism evidence="7 8">
    <name type="scientific">Micromonospora endolithica</name>
    <dbReference type="NCBI Taxonomy" id="230091"/>
    <lineage>
        <taxon>Bacteria</taxon>
        <taxon>Bacillati</taxon>
        <taxon>Actinomycetota</taxon>
        <taxon>Actinomycetes</taxon>
        <taxon>Micromonosporales</taxon>
        <taxon>Micromonosporaceae</taxon>
        <taxon>Micromonospora</taxon>
    </lineage>
</organism>
<name>A0A3A9ZDK8_9ACTN</name>
<protein>
    <submittedName>
        <fullName evidence="7">Very short patch repair endonuclease</fullName>
    </submittedName>
</protein>
<dbReference type="Gene3D" id="3.40.960.10">
    <property type="entry name" value="VSR Endonuclease"/>
    <property type="match status" value="1"/>
</dbReference>
<dbReference type="SUPFAM" id="SSF52980">
    <property type="entry name" value="Restriction endonuclease-like"/>
    <property type="match status" value="1"/>
</dbReference>
<evidence type="ECO:0000256" key="5">
    <source>
        <dbReference type="ARBA" id="ARBA00023204"/>
    </source>
</evidence>
<reference evidence="7 8" key="1">
    <citation type="journal article" date="2004" name="Syst. Appl. Microbiol.">
        <title>Cryptoendolithic actinomycetes from antarctic sandstone rock samples: Micromonospora endolithica sp. nov. and two isolates related to Micromonospora coerulea Jensen 1932.</title>
        <authorList>
            <person name="Hirsch P."/>
            <person name="Mevs U."/>
            <person name="Kroppenstedt R.M."/>
            <person name="Schumann P."/>
            <person name="Stackebrandt E."/>
        </authorList>
    </citation>
    <scope>NUCLEOTIDE SEQUENCE [LARGE SCALE GENOMIC DNA]</scope>
    <source>
        <strain evidence="7 8">JCM 12677</strain>
    </source>
</reference>
<dbReference type="GO" id="GO:0016787">
    <property type="term" value="F:hydrolase activity"/>
    <property type="evidence" value="ECO:0007669"/>
    <property type="project" value="UniProtKB-KW"/>
</dbReference>
<dbReference type="NCBIfam" id="TIGR00632">
    <property type="entry name" value="vsr"/>
    <property type="match status" value="1"/>
</dbReference>
<evidence type="ECO:0000256" key="4">
    <source>
        <dbReference type="ARBA" id="ARBA00022801"/>
    </source>
</evidence>